<evidence type="ECO:0000256" key="12">
    <source>
        <dbReference type="ARBA" id="ARBA00023136"/>
    </source>
</evidence>
<reference evidence="15" key="1">
    <citation type="submission" date="2015-11" db="EMBL/GenBank/DDBJ databases">
        <title>De novo transcriptome assembly of four potential Pierce s Disease insect vectors from Arizona vineyards.</title>
        <authorList>
            <person name="Tassone E.E."/>
        </authorList>
    </citation>
    <scope>NUCLEOTIDE SEQUENCE</scope>
</reference>
<dbReference type="SUPFAM" id="SSF48264">
    <property type="entry name" value="Cytochrome P450"/>
    <property type="match status" value="1"/>
</dbReference>
<dbReference type="EMBL" id="GECZ01017040">
    <property type="protein sequence ID" value="JAS52729.1"/>
    <property type="molecule type" value="Transcribed_RNA"/>
</dbReference>
<dbReference type="InterPro" id="IPR036396">
    <property type="entry name" value="Cyt_P450_sf"/>
</dbReference>
<dbReference type="GO" id="GO:0016705">
    <property type="term" value="F:oxidoreductase activity, acting on paired donors, with incorporation or reduction of molecular oxygen"/>
    <property type="evidence" value="ECO:0007669"/>
    <property type="project" value="InterPro"/>
</dbReference>
<evidence type="ECO:0000256" key="11">
    <source>
        <dbReference type="ARBA" id="ARBA00023033"/>
    </source>
</evidence>
<proteinExistence type="inferred from homology"/>
<dbReference type="InterPro" id="IPR050476">
    <property type="entry name" value="Insect_CytP450_Detox"/>
</dbReference>
<dbReference type="GO" id="GO:0004497">
    <property type="term" value="F:monooxygenase activity"/>
    <property type="evidence" value="ECO:0007669"/>
    <property type="project" value="UniProtKB-KW"/>
</dbReference>
<dbReference type="GO" id="GO:0005506">
    <property type="term" value="F:iron ion binding"/>
    <property type="evidence" value="ECO:0007669"/>
    <property type="project" value="InterPro"/>
</dbReference>
<dbReference type="InterPro" id="IPR002401">
    <property type="entry name" value="Cyt_P450_E_grp-I"/>
</dbReference>
<keyword evidence="11 14" id="KW-0503">Monooxygenase</keyword>
<dbReference type="InterPro" id="IPR001128">
    <property type="entry name" value="Cyt_P450"/>
</dbReference>
<keyword evidence="10 13" id="KW-0408">Iron</keyword>
<evidence type="ECO:0000256" key="7">
    <source>
        <dbReference type="ARBA" id="ARBA00022824"/>
    </source>
</evidence>
<protein>
    <recommendedName>
        <fullName evidence="16">Cytochrome P450</fullName>
    </recommendedName>
</protein>
<comment type="subcellular location">
    <subcellularLocation>
        <location evidence="3">Endoplasmic reticulum membrane</location>
        <topology evidence="3">Peripheral membrane protein</topology>
    </subcellularLocation>
    <subcellularLocation>
        <location evidence="2">Microsome membrane</location>
        <topology evidence="2">Peripheral membrane protein</topology>
    </subcellularLocation>
</comment>
<sequence>FTFTLRPYGFRSLLSMGLLSENTGLEVLSALLLSFWLFYLYFVKDYGYWESKKIVHVPAVFPFGSMVKPVMGKSYWGLALNGVYKEYHDQPYVGFTYIRKPMILIRDPELIRLILVRDFQHFMNHLVIDTHPKDYMMWHLSTMKGQKWKDLRLKLTPAYTAAKVKTMFFLIKRSSDILLKVIDELVEVNSAVDVKNVISRYTIDVIANCAFGLETDSLINKESKFYEMGVESFNVKFGILLKMFVFAAFPIFSKIYCFDVQDAKIKNFVTGVVRSTIEYREKNNISRVDFLDQLIKLRKTQSILEEGEKSKDGQDDSGYREKEGLTIEEITAETYLFFTAGYETTANTIMFCLYELACNSRIQDKLSWEVEEVLQRYEGDINYEALLEMTYLDQVISETLRRYPVFAELNRECTQKYKFPDSRLEIDKDVGIIIPVYSLHHDPKYFPDPYTFDPDRFRPENCRSRHPFVYLPFGEGPRMCIGMRFGMMKIKTALATLIANYQFSLTPDTDVPLQFKSNSFTTLPSKPLMLLFTRRHTYTLSHDLL</sequence>
<evidence type="ECO:0000256" key="5">
    <source>
        <dbReference type="ARBA" id="ARBA00022617"/>
    </source>
</evidence>
<dbReference type="InterPro" id="IPR017972">
    <property type="entry name" value="Cyt_P450_CS"/>
</dbReference>
<evidence type="ECO:0000256" key="10">
    <source>
        <dbReference type="ARBA" id="ARBA00023004"/>
    </source>
</evidence>
<dbReference type="GO" id="GO:0020037">
    <property type="term" value="F:heme binding"/>
    <property type="evidence" value="ECO:0007669"/>
    <property type="project" value="InterPro"/>
</dbReference>
<evidence type="ECO:0000256" key="14">
    <source>
        <dbReference type="RuleBase" id="RU000461"/>
    </source>
</evidence>
<dbReference type="AlphaFoldDB" id="A0A1B6FRE1"/>
<dbReference type="PANTHER" id="PTHR24292:SF54">
    <property type="entry name" value="CYP9F3-RELATED"/>
    <property type="match status" value="1"/>
</dbReference>
<evidence type="ECO:0000256" key="8">
    <source>
        <dbReference type="ARBA" id="ARBA00022848"/>
    </source>
</evidence>
<feature type="binding site" description="axial binding residue" evidence="13">
    <location>
        <position position="480"/>
    </location>
    <ligand>
        <name>heme</name>
        <dbReference type="ChEBI" id="CHEBI:30413"/>
    </ligand>
    <ligandPart>
        <name>Fe</name>
        <dbReference type="ChEBI" id="CHEBI:18248"/>
    </ligandPart>
</feature>
<keyword evidence="8" id="KW-0492">Microsome</keyword>
<dbReference type="PANTHER" id="PTHR24292">
    <property type="entry name" value="CYTOCHROME P450"/>
    <property type="match status" value="1"/>
</dbReference>
<evidence type="ECO:0000256" key="6">
    <source>
        <dbReference type="ARBA" id="ARBA00022723"/>
    </source>
</evidence>
<dbReference type="PRINTS" id="PR00463">
    <property type="entry name" value="EP450I"/>
</dbReference>
<dbReference type="PRINTS" id="PR00385">
    <property type="entry name" value="P450"/>
</dbReference>
<evidence type="ECO:0000256" key="4">
    <source>
        <dbReference type="ARBA" id="ARBA00010617"/>
    </source>
</evidence>
<evidence type="ECO:0000256" key="2">
    <source>
        <dbReference type="ARBA" id="ARBA00004174"/>
    </source>
</evidence>
<evidence type="ECO:0000256" key="13">
    <source>
        <dbReference type="PIRSR" id="PIRSR602401-1"/>
    </source>
</evidence>
<evidence type="ECO:0008006" key="16">
    <source>
        <dbReference type="Google" id="ProtNLM"/>
    </source>
</evidence>
<feature type="non-terminal residue" evidence="15">
    <location>
        <position position="1"/>
    </location>
</feature>
<keyword evidence="7" id="KW-0256">Endoplasmic reticulum</keyword>
<evidence type="ECO:0000256" key="1">
    <source>
        <dbReference type="ARBA" id="ARBA00001971"/>
    </source>
</evidence>
<evidence type="ECO:0000256" key="9">
    <source>
        <dbReference type="ARBA" id="ARBA00023002"/>
    </source>
</evidence>
<organism evidence="15">
    <name type="scientific">Cuerna arida</name>
    <dbReference type="NCBI Taxonomy" id="1464854"/>
    <lineage>
        <taxon>Eukaryota</taxon>
        <taxon>Metazoa</taxon>
        <taxon>Ecdysozoa</taxon>
        <taxon>Arthropoda</taxon>
        <taxon>Hexapoda</taxon>
        <taxon>Insecta</taxon>
        <taxon>Pterygota</taxon>
        <taxon>Neoptera</taxon>
        <taxon>Paraneoptera</taxon>
        <taxon>Hemiptera</taxon>
        <taxon>Auchenorrhyncha</taxon>
        <taxon>Membracoidea</taxon>
        <taxon>Cicadellidae</taxon>
        <taxon>Cicadellinae</taxon>
        <taxon>Proconiini</taxon>
        <taxon>Cuerna</taxon>
    </lineage>
</organism>
<evidence type="ECO:0000313" key="15">
    <source>
        <dbReference type="EMBL" id="JAS52729.1"/>
    </source>
</evidence>
<keyword evidence="9 14" id="KW-0560">Oxidoreductase</keyword>
<gene>
    <name evidence="15" type="ORF">g.20037</name>
</gene>
<name>A0A1B6FRE1_9HEMI</name>
<dbReference type="PROSITE" id="PS00086">
    <property type="entry name" value="CYTOCHROME_P450"/>
    <property type="match status" value="1"/>
</dbReference>
<dbReference type="Gene3D" id="1.10.630.10">
    <property type="entry name" value="Cytochrome P450"/>
    <property type="match status" value="1"/>
</dbReference>
<dbReference type="CDD" id="cd11056">
    <property type="entry name" value="CYP6-like"/>
    <property type="match status" value="1"/>
</dbReference>
<comment type="similarity">
    <text evidence="4 14">Belongs to the cytochrome P450 family.</text>
</comment>
<dbReference type="Pfam" id="PF00067">
    <property type="entry name" value="p450"/>
    <property type="match status" value="1"/>
</dbReference>
<dbReference type="FunFam" id="1.10.630.10:FF:000042">
    <property type="entry name" value="Cytochrome P450"/>
    <property type="match status" value="1"/>
</dbReference>
<keyword evidence="6 13" id="KW-0479">Metal-binding</keyword>
<dbReference type="GO" id="GO:0005789">
    <property type="term" value="C:endoplasmic reticulum membrane"/>
    <property type="evidence" value="ECO:0007669"/>
    <property type="project" value="UniProtKB-SubCell"/>
</dbReference>
<keyword evidence="12" id="KW-0472">Membrane</keyword>
<evidence type="ECO:0000256" key="3">
    <source>
        <dbReference type="ARBA" id="ARBA00004406"/>
    </source>
</evidence>
<comment type="cofactor">
    <cofactor evidence="1 13">
        <name>heme</name>
        <dbReference type="ChEBI" id="CHEBI:30413"/>
    </cofactor>
</comment>
<keyword evidence="5 13" id="KW-0349">Heme</keyword>
<accession>A0A1B6FRE1</accession>
<feature type="non-terminal residue" evidence="15">
    <location>
        <position position="545"/>
    </location>
</feature>